<evidence type="ECO:0000256" key="1">
    <source>
        <dbReference type="SAM" id="MobiDB-lite"/>
    </source>
</evidence>
<feature type="compositionally biased region" description="Basic and acidic residues" evidence="1">
    <location>
        <begin position="8"/>
        <end position="37"/>
    </location>
</feature>
<dbReference type="RefSeq" id="XP_059604272.1">
    <property type="nucleotide sequence ID" value="XM_059750070.1"/>
</dbReference>
<proteinExistence type="predicted"/>
<reference evidence="2" key="2">
    <citation type="submission" date="2025-08" db="UniProtKB">
        <authorList>
            <consortium name="RefSeq"/>
        </authorList>
    </citation>
    <scope>IDENTIFICATION</scope>
</reference>
<feature type="region of interest" description="Disordered" evidence="1">
    <location>
        <begin position="1"/>
        <end position="37"/>
    </location>
</feature>
<sequence length="190" mass="21244">MSDTDVGEEIKFREAKDCPESEAAQDKGKGRGEGRDVLGRDLGIRRRNFASPMMKVARHISHVLGTTCGVAANWRVLRRNARWERCWTFSCIHFTSMLLTCGVISQFAVIYGHMLFPFQEYMDQELDNPSGIHTPYQLFSSSRCAILHYSASSLASRSIPIQENLRAEQSNEKLNQASGGLASRLTGNVS</sequence>
<protein>
    <submittedName>
        <fullName evidence="2">Uncharacterized protein</fullName>
    </submittedName>
</protein>
<dbReference type="KEGG" id="ang:An11g01560"/>
<accession>A0AAJ8BUQ8</accession>
<name>A0AAJ8BUQ8_ASPNG</name>
<reference evidence="2" key="1">
    <citation type="submission" date="2025-02" db="EMBL/GenBank/DDBJ databases">
        <authorList>
            <consortium name="NCBI Genome Project"/>
        </authorList>
    </citation>
    <scope>NUCLEOTIDE SEQUENCE</scope>
</reference>
<dbReference type="VEuPathDB" id="FungiDB:An11g01560"/>
<organism evidence="2">
    <name type="scientific">Aspergillus niger</name>
    <dbReference type="NCBI Taxonomy" id="5061"/>
    <lineage>
        <taxon>Eukaryota</taxon>
        <taxon>Fungi</taxon>
        <taxon>Dikarya</taxon>
        <taxon>Ascomycota</taxon>
        <taxon>Pezizomycotina</taxon>
        <taxon>Eurotiomycetes</taxon>
        <taxon>Eurotiomycetidae</taxon>
        <taxon>Eurotiales</taxon>
        <taxon>Aspergillaceae</taxon>
        <taxon>Aspergillus</taxon>
        <taxon>Aspergillus subgen. Circumdati</taxon>
    </lineage>
</organism>
<gene>
    <name evidence="2" type="ORF">An11g01560</name>
</gene>
<dbReference type="AlphaFoldDB" id="A0AAJ8BUQ8"/>
<evidence type="ECO:0000313" key="2">
    <source>
        <dbReference type="RefSeq" id="XP_059604272.1"/>
    </source>
</evidence>
<dbReference type="GeneID" id="84592201"/>